<reference evidence="2 3" key="1">
    <citation type="submission" date="2023-02" db="EMBL/GenBank/DDBJ databases">
        <title>Evolution of Hrp T3SS in non-pathogenic Pseudomonas fluorescens.</title>
        <authorList>
            <person name="Liao K."/>
            <person name="Wei H."/>
            <person name="Gu Y."/>
        </authorList>
    </citation>
    <scope>NUCLEOTIDE SEQUENCE [LARGE SCALE GENOMIC DNA]</scope>
    <source>
        <strain evidence="2 3">FP1935</strain>
    </source>
</reference>
<organism evidence="2 3">
    <name type="scientific">Pseudomonas cucumis</name>
    <dbReference type="NCBI Taxonomy" id="2954082"/>
    <lineage>
        <taxon>Bacteria</taxon>
        <taxon>Pseudomonadati</taxon>
        <taxon>Pseudomonadota</taxon>
        <taxon>Gammaproteobacteria</taxon>
        <taxon>Pseudomonadales</taxon>
        <taxon>Pseudomonadaceae</taxon>
        <taxon>Pseudomonas</taxon>
    </lineage>
</organism>
<protein>
    <submittedName>
        <fullName evidence="2">Uncharacterized protein</fullName>
    </submittedName>
</protein>
<keyword evidence="1" id="KW-1133">Transmembrane helix</keyword>
<gene>
    <name evidence="2" type="ORF">PSH97_21810</name>
</gene>
<dbReference type="EMBL" id="CP117454">
    <property type="protein sequence ID" value="WLG83711.1"/>
    <property type="molecule type" value="Genomic_DNA"/>
</dbReference>
<feature type="transmembrane region" description="Helical" evidence="1">
    <location>
        <begin position="7"/>
        <end position="28"/>
    </location>
</feature>
<proteinExistence type="predicted"/>
<evidence type="ECO:0000313" key="3">
    <source>
        <dbReference type="Proteomes" id="UP001239418"/>
    </source>
</evidence>
<keyword evidence="1" id="KW-0472">Membrane</keyword>
<dbReference type="Proteomes" id="UP001239418">
    <property type="component" value="Chromosome"/>
</dbReference>
<keyword evidence="3" id="KW-1185">Reference proteome</keyword>
<sequence length="55" mass="6194">MVRVTTIGIWLSMNLFAALVVLIGQWVIEVFVMPKTDGLILQPHAPQTKENDDED</sequence>
<name>A0ABY9EU03_9PSED</name>
<evidence type="ECO:0000256" key="1">
    <source>
        <dbReference type="SAM" id="Phobius"/>
    </source>
</evidence>
<accession>A0ABY9EU03</accession>
<dbReference type="RefSeq" id="WP_305446661.1">
    <property type="nucleotide sequence ID" value="NZ_CP117454.1"/>
</dbReference>
<keyword evidence="1" id="KW-0812">Transmembrane</keyword>
<evidence type="ECO:0000313" key="2">
    <source>
        <dbReference type="EMBL" id="WLG83711.1"/>
    </source>
</evidence>